<dbReference type="EMBL" id="CP051217">
    <property type="protein sequence ID" value="QJB68587.1"/>
    <property type="molecule type" value="Genomic_DNA"/>
</dbReference>
<proteinExistence type="predicted"/>
<dbReference type="RefSeq" id="WP_168818429.1">
    <property type="nucleotide sequence ID" value="NZ_CP051217.1"/>
</dbReference>
<name>A0A6H2DKC2_9SPHN</name>
<sequence length="129" mass="14198">MILSQGSLVLILAGVMQNQSAELPAPVAQINADYFEGRWSFAEETCEMPSNWTLLAGGNFISEDLTGTWAWGDGKLDLRLNDLALDEETGEPGGKFQMEGPVEIKSPDQFRMIVEPDVYEMLRCKTGAP</sequence>
<organism evidence="1 2">
    <name type="scientific">Parasphingorhabdus halotolerans</name>
    <dbReference type="NCBI Taxonomy" id="2725558"/>
    <lineage>
        <taxon>Bacteria</taxon>
        <taxon>Pseudomonadati</taxon>
        <taxon>Pseudomonadota</taxon>
        <taxon>Alphaproteobacteria</taxon>
        <taxon>Sphingomonadales</taxon>
        <taxon>Sphingomonadaceae</taxon>
        <taxon>Parasphingorhabdus</taxon>
    </lineage>
</organism>
<keyword evidence="2" id="KW-1185">Reference proteome</keyword>
<dbReference type="KEGG" id="phao:HF685_04205"/>
<dbReference type="Proteomes" id="UP000501600">
    <property type="component" value="Chromosome"/>
</dbReference>
<evidence type="ECO:0000313" key="1">
    <source>
        <dbReference type="EMBL" id="QJB68587.1"/>
    </source>
</evidence>
<gene>
    <name evidence="1" type="ORF">HF685_04205</name>
</gene>
<accession>A0A6H2DKC2</accession>
<evidence type="ECO:0000313" key="2">
    <source>
        <dbReference type="Proteomes" id="UP000501600"/>
    </source>
</evidence>
<dbReference type="AlphaFoldDB" id="A0A6H2DKC2"/>
<protein>
    <submittedName>
        <fullName evidence="1">Uncharacterized protein</fullName>
    </submittedName>
</protein>
<reference evidence="1 2" key="1">
    <citation type="submission" date="2020-04" db="EMBL/GenBank/DDBJ databases">
        <title>Genome sequence for Sphingorhabdus sp. strain M1.</title>
        <authorList>
            <person name="Park S.-J."/>
        </authorList>
    </citation>
    <scope>NUCLEOTIDE SEQUENCE [LARGE SCALE GENOMIC DNA]</scope>
    <source>
        <strain evidence="1 2">JK6</strain>
    </source>
</reference>